<name>A0ABY1A9U7_9LACO</name>
<comment type="caution">
    <text evidence="5">The sequence shown here is derived from an EMBL/GenBank/DDBJ whole genome shotgun (WGS) entry which is preliminary data.</text>
</comment>
<evidence type="ECO:0000256" key="1">
    <source>
        <dbReference type="ARBA" id="ARBA00022793"/>
    </source>
</evidence>
<reference evidence="5 6" key="1">
    <citation type="submission" date="2016-10" db="EMBL/GenBank/DDBJ databases">
        <authorList>
            <person name="Varghese N."/>
            <person name="Submissions S."/>
        </authorList>
    </citation>
    <scope>NUCLEOTIDE SEQUENCE [LARGE SCALE GENOMIC DNA]</scope>
    <source>
        <strain evidence="5 6">WC1T17</strain>
    </source>
</reference>
<evidence type="ECO:0000256" key="4">
    <source>
        <dbReference type="ARBA" id="ARBA00023317"/>
    </source>
</evidence>
<keyword evidence="2" id="KW-0865">Zymogen</keyword>
<keyword evidence="1" id="KW-0210">Decarboxylase</keyword>
<dbReference type="EMBL" id="FOCC01000002">
    <property type="protein sequence ID" value="SEM42573.1"/>
    <property type="molecule type" value="Genomic_DNA"/>
</dbReference>
<dbReference type="Proteomes" id="UP000182089">
    <property type="component" value="Unassembled WGS sequence"/>
</dbReference>
<evidence type="ECO:0000256" key="2">
    <source>
        <dbReference type="ARBA" id="ARBA00023145"/>
    </source>
</evidence>
<dbReference type="Pfam" id="PF02666">
    <property type="entry name" value="PS_Dcarbxylase"/>
    <property type="match status" value="1"/>
</dbReference>
<accession>A0ABY1A9U7</accession>
<evidence type="ECO:0000313" key="5">
    <source>
        <dbReference type="EMBL" id="SEM42573.1"/>
    </source>
</evidence>
<proteinExistence type="predicted"/>
<protein>
    <submittedName>
        <fullName evidence="5">Phosphatidylserine decarboxylase</fullName>
    </submittedName>
</protein>
<organism evidence="5 6">
    <name type="scientific">Ligilactobacillus ruminis</name>
    <dbReference type="NCBI Taxonomy" id="1623"/>
    <lineage>
        <taxon>Bacteria</taxon>
        <taxon>Bacillati</taxon>
        <taxon>Bacillota</taxon>
        <taxon>Bacilli</taxon>
        <taxon>Lactobacillales</taxon>
        <taxon>Lactobacillaceae</taxon>
        <taxon>Ligilactobacillus</taxon>
    </lineage>
</organism>
<keyword evidence="3" id="KW-0456">Lyase</keyword>
<evidence type="ECO:0000313" key="6">
    <source>
        <dbReference type="Proteomes" id="UP000182089"/>
    </source>
</evidence>
<evidence type="ECO:0000256" key="3">
    <source>
        <dbReference type="ARBA" id="ARBA00023239"/>
    </source>
</evidence>
<dbReference type="PANTHER" id="PTHR10067">
    <property type="entry name" value="PHOSPHATIDYLSERINE DECARBOXYLASE"/>
    <property type="match status" value="1"/>
</dbReference>
<gene>
    <name evidence="5" type="ORF">SAMN05216431_102183</name>
</gene>
<dbReference type="PANTHER" id="PTHR10067:SF6">
    <property type="entry name" value="PHOSPHATIDYLSERINE DECARBOXYLASE PROENZYME, MITOCHONDRIAL"/>
    <property type="match status" value="1"/>
</dbReference>
<dbReference type="InterPro" id="IPR003817">
    <property type="entry name" value="PS_Dcarbxylase"/>
</dbReference>
<sequence>MPNSQNHFVSWLYTTVSGRLFLKGLLHSKALKAAELYVKSPASKKIIPAFIKQNQLDMTEYGHVNYHSYAEFFSRQRLAQYQTFDTNPKHFIAPCDSFLSAYQLDQQSVFKIKNSSYRVSDFLDDTTLAQKFKNGLCLVFRLEASDYHRYCYVDDCFKHQDHFLEGVLHSVQPLALEQAPVFIKNRRLWTLLETKHFGLIVQTEIGALLVGGIKNNHQTGHFIKGEEMGRFELHGSTIVLLLEKDQVKLTAKYQPAFKTEVKVRQGDWIADALNA</sequence>
<keyword evidence="4" id="KW-0670">Pyruvate</keyword>